<evidence type="ECO:0000256" key="3">
    <source>
        <dbReference type="ARBA" id="ARBA00022692"/>
    </source>
</evidence>
<comment type="similarity">
    <text evidence="2">Belongs to the unc-93 family.</text>
</comment>
<keyword evidence="3 6" id="KW-0812">Transmembrane</keyword>
<dbReference type="InterPro" id="IPR010291">
    <property type="entry name" value="Ion_channel_UNC-93"/>
</dbReference>
<evidence type="ECO:0000256" key="6">
    <source>
        <dbReference type="SAM" id="Phobius"/>
    </source>
</evidence>
<sequence>FAMSAGNSVASLIIPVLNRRIADFGLRPLYFIMIGLQLAAYLMATLTVPDWSTVRPSAESALIEPHIFWVCVIGFILGLADTANASTLAVLCSRLVYGRAPHTYAAARFYIVRLFKELIICILDYRNSQLFSNYISFNLAIT</sequence>
<name>A0AAN5CSN3_9BILA</name>
<comment type="caution">
    <text evidence="7">The sequence shown here is derived from an EMBL/GenBank/DDBJ whole genome shotgun (WGS) entry which is preliminary data.</text>
</comment>
<gene>
    <name evidence="7" type="ORF">PMAYCL1PPCAC_19824</name>
</gene>
<dbReference type="EMBL" id="BTRK01000004">
    <property type="protein sequence ID" value="GMR49629.1"/>
    <property type="molecule type" value="Genomic_DNA"/>
</dbReference>
<evidence type="ECO:0000256" key="1">
    <source>
        <dbReference type="ARBA" id="ARBA00004141"/>
    </source>
</evidence>
<evidence type="ECO:0000256" key="5">
    <source>
        <dbReference type="ARBA" id="ARBA00023136"/>
    </source>
</evidence>
<evidence type="ECO:0000256" key="2">
    <source>
        <dbReference type="ARBA" id="ARBA00009172"/>
    </source>
</evidence>
<feature type="non-terminal residue" evidence="7">
    <location>
        <position position="1"/>
    </location>
</feature>
<keyword evidence="5 6" id="KW-0472">Membrane</keyword>
<feature type="transmembrane region" description="Helical" evidence="6">
    <location>
        <begin position="67"/>
        <end position="91"/>
    </location>
</feature>
<evidence type="ECO:0000313" key="7">
    <source>
        <dbReference type="EMBL" id="GMR49629.1"/>
    </source>
</evidence>
<dbReference type="PANTHER" id="PTHR23294">
    <property type="entry name" value="ET TRANSLATION PRODUCT-RELATED"/>
    <property type="match status" value="1"/>
</dbReference>
<accession>A0AAN5CSN3</accession>
<evidence type="ECO:0000313" key="8">
    <source>
        <dbReference type="Proteomes" id="UP001328107"/>
    </source>
</evidence>
<dbReference type="GO" id="GO:0016020">
    <property type="term" value="C:membrane"/>
    <property type="evidence" value="ECO:0007669"/>
    <property type="project" value="UniProtKB-SubCell"/>
</dbReference>
<proteinExistence type="inferred from homology"/>
<evidence type="ECO:0000256" key="4">
    <source>
        <dbReference type="ARBA" id="ARBA00022989"/>
    </source>
</evidence>
<reference evidence="8" key="1">
    <citation type="submission" date="2022-10" db="EMBL/GenBank/DDBJ databases">
        <title>Genome assembly of Pristionchus species.</title>
        <authorList>
            <person name="Yoshida K."/>
            <person name="Sommer R.J."/>
        </authorList>
    </citation>
    <scope>NUCLEOTIDE SEQUENCE [LARGE SCALE GENOMIC DNA]</scope>
    <source>
        <strain evidence="8">RS5460</strain>
    </source>
</reference>
<dbReference type="InterPro" id="IPR051617">
    <property type="entry name" value="UNC-93-like_regulator"/>
</dbReference>
<feature type="transmembrane region" description="Helical" evidence="6">
    <location>
        <begin position="29"/>
        <end position="47"/>
    </location>
</feature>
<keyword evidence="8" id="KW-1185">Reference proteome</keyword>
<dbReference type="AlphaFoldDB" id="A0AAN5CSN3"/>
<organism evidence="7 8">
    <name type="scientific">Pristionchus mayeri</name>
    <dbReference type="NCBI Taxonomy" id="1317129"/>
    <lineage>
        <taxon>Eukaryota</taxon>
        <taxon>Metazoa</taxon>
        <taxon>Ecdysozoa</taxon>
        <taxon>Nematoda</taxon>
        <taxon>Chromadorea</taxon>
        <taxon>Rhabditida</taxon>
        <taxon>Rhabditina</taxon>
        <taxon>Diplogasteromorpha</taxon>
        <taxon>Diplogasteroidea</taxon>
        <taxon>Neodiplogasteridae</taxon>
        <taxon>Pristionchus</taxon>
    </lineage>
</organism>
<comment type="subcellular location">
    <subcellularLocation>
        <location evidence="1">Membrane</location>
        <topology evidence="1">Multi-pass membrane protein</topology>
    </subcellularLocation>
</comment>
<dbReference type="Pfam" id="PF05978">
    <property type="entry name" value="UNC-93"/>
    <property type="match status" value="1"/>
</dbReference>
<dbReference type="Proteomes" id="UP001328107">
    <property type="component" value="Unassembled WGS sequence"/>
</dbReference>
<protein>
    <submittedName>
        <fullName evidence="7">Uncharacterized protein</fullName>
    </submittedName>
</protein>
<dbReference type="PANTHER" id="PTHR23294:SF18">
    <property type="entry name" value="UNC93-LIKE PROTEIN MFSD11"/>
    <property type="match status" value="1"/>
</dbReference>
<dbReference type="InterPro" id="IPR036259">
    <property type="entry name" value="MFS_trans_sf"/>
</dbReference>
<keyword evidence="4 6" id="KW-1133">Transmembrane helix</keyword>
<dbReference type="SUPFAM" id="SSF103473">
    <property type="entry name" value="MFS general substrate transporter"/>
    <property type="match status" value="1"/>
</dbReference>